<dbReference type="PANTHER" id="PTHR12701:SF20">
    <property type="entry name" value="ENDOPLASMIC RETICULUM TRANSMEMBRANE PROTEIN"/>
    <property type="match status" value="1"/>
</dbReference>
<feature type="domain" description="Bap31/Bap29 cytoplasmic coiled-coil" evidence="15">
    <location>
        <begin position="248"/>
        <end position="288"/>
    </location>
</feature>
<evidence type="ECO:0000256" key="11">
    <source>
        <dbReference type="RuleBase" id="RU367026"/>
    </source>
</evidence>
<dbReference type="Gene3D" id="1.20.5.110">
    <property type="match status" value="1"/>
</dbReference>
<comment type="function">
    <text evidence="11">May play a role in anterograde transport of membrane proteins from the endoplasmic reticulum to the Golgi.</text>
</comment>
<feature type="compositionally biased region" description="Basic residues" evidence="13">
    <location>
        <begin position="50"/>
        <end position="59"/>
    </location>
</feature>
<feature type="domain" description="BAP29/BAP31 transmembrane" evidence="14">
    <location>
        <begin position="85"/>
        <end position="221"/>
    </location>
</feature>
<dbReference type="InterPro" id="IPR041672">
    <property type="entry name" value="Bap31/Bap29_C"/>
</dbReference>
<organism evidence="16 17">
    <name type="scientific">Strongyloides stercoralis</name>
    <name type="common">Threadworm</name>
    <dbReference type="NCBI Taxonomy" id="6248"/>
    <lineage>
        <taxon>Eukaryota</taxon>
        <taxon>Metazoa</taxon>
        <taxon>Ecdysozoa</taxon>
        <taxon>Nematoda</taxon>
        <taxon>Chromadorea</taxon>
        <taxon>Rhabditida</taxon>
        <taxon>Tylenchina</taxon>
        <taxon>Panagrolaimomorpha</taxon>
        <taxon>Strongyloidoidea</taxon>
        <taxon>Strongyloididae</taxon>
        <taxon>Strongyloides</taxon>
    </lineage>
</organism>
<proteinExistence type="inferred from homology"/>
<dbReference type="InterPro" id="IPR008417">
    <property type="entry name" value="BAP29/BAP31"/>
</dbReference>
<evidence type="ECO:0000256" key="3">
    <source>
        <dbReference type="ARBA" id="ARBA00022448"/>
    </source>
</evidence>
<keyword evidence="5 11" id="KW-0256">Endoplasmic reticulum</keyword>
<sequence length="309" mass="35095">VTGGNEEEIGGGGRGNQEGGGRREKKNEEKRGNREKRKEEEGRTREKRREHAKRRKHVKYQGGESRSASRFQIVLKLMIHTKVKMSIQWTIVAGILYTEIVFVILLVLPWIRPTIWKKFFNSRVITAISHKSTIASYSTIFVLTLLFLDAARECAKYSNTTLIENSLLKGAADVDTAIHMRLFRSQRNLYISGFALLLFLVINRIVGLLVRSAQLQASAEAAMKQAESATKTAKTLMDSEDKDESASKILELEKELEKVKKDRDAMKEQAENLSKEYERVSDLLTKFENGDGSSLVIELYRGFEDGKCF</sequence>
<name>A0AAF5DGX8_STRER</name>
<dbReference type="Pfam" id="PF05529">
    <property type="entry name" value="Bap31"/>
    <property type="match status" value="1"/>
</dbReference>
<feature type="transmembrane region" description="Helical" evidence="11">
    <location>
        <begin position="86"/>
        <end position="108"/>
    </location>
</feature>
<evidence type="ECO:0000256" key="5">
    <source>
        <dbReference type="ARBA" id="ARBA00022824"/>
    </source>
</evidence>
<evidence type="ECO:0000313" key="16">
    <source>
        <dbReference type="Proteomes" id="UP000035681"/>
    </source>
</evidence>
<feature type="coiled-coil region" evidence="12">
    <location>
        <begin position="242"/>
        <end position="283"/>
    </location>
</feature>
<keyword evidence="9 12" id="KW-0175">Coiled coil</keyword>
<accession>A0AAF5DGX8</accession>
<dbReference type="Pfam" id="PF18035">
    <property type="entry name" value="Bap31_Bap29_C"/>
    <property type="match status" value="1"/>
</dbReference>
<evidence type="ECO:0000256" key="4">
    <source>
        <dbReference type="ARBA" id="ARBA00022692"/>
    </source>
</evidence>
<feature type="transmembrane region" description="Helical" evidence="11">
    <location>
        <begin position="128"/>
        <end position="148"/>
    </location>
</feature>
<keyword evidence="6 11" id="KW-0931">ER-Golgi transport</keyword>
<dbReference type="WBParaSite" id="TCONS_00012272.p1">
    <property type="protein sequence ID" value="TCONS_00012272.p1"/>
    <property type="gene ID" value="XLOC_007816"/>
</dbReference>
<evidence type="ECO:0000256" key="2">
    <source>
        <dbReference type="ARBA" id="ARBA00007956"/>
    </source>
</evidence>
<dbReference type="GO" id="GO:0006888">
    <property type="term" value="P:endoplasmic reticulum to Golgi vesicle-mediated transport"/>
    <property type="evidence" value="ECO:0007669"/>
    <property type="project" value="UniProtKB-UniRule"/>
</dbReference>
<keyword evidence="8 11" id="KW-1133">Transmembrane helix</keyword>
<reference evidence="17" key="1">
    <citation type="submission" date="2024-02" db="UniProtKB">
        <authorList>
            <consortium name="WormBaseParasite"/>
        </authorList>
    </citation>
    <scope>IDENTIFICATION</scope>
</reference>
<keyword evidence="4 11" id="KW-0812">Transmembrane</keyword>
<evidence type="ECO:0000256" key="12">
    <source>
        <dbReference type="SAM" id="Coils"/>
    </source>
</evidence>
<dbReference type="AlphaFoldDB" id="A0AAF5DGX8"/>
<dbReference type="GO" id="GO:0070973">
    <property type="term" value="P:protein localization to endoplasmic reticulum exit site"/>
    <property type="evidence" value="ECO:0007669"/>
    <property type="project" value="UniProtKB-UniRule"/>
</dbReference>
<dbReference type="GO" id="GO:0005789">
    <property type="term" value="C:endoplasmic reticulum membrane"/>
    <property type="evidence" value="ECO:0007669"/>
    <property type="project" value="UniProtKB-SubCell"/>
</dbReference>
<keyword evidence="16" id="KW-1185">Reference proteome</keyword>
<dbReference type="PANTHER" id="PTHR12701">
    <property type="entry name" value="BCR-ASSOCIATED PROTEIN, BAP"/>
    <property type="match status" value="1"/>
</dbReference>
<evidence type="ECO:0000256" key="9">
    <source>
        <dbReference type="ARBA" id="ARBA00023054"/>
    </source>
</evidence>
<feature type="compositionally biased region" description="Basic and acidic residues" evidence="13">
    <location>
        <begin position="20"/>
        <end position="49"/>
    </location>
</feature>
<evidence type="ECO:0000256" key="1">
    <source>
        <dbReference type="ARBA" id="ARBA00004477"/>
    </source>
</evidence>
<keyword evidence="3 11" id="KW-0813">Transport</keyword>
<comment type="similarity">
    <text evidence="2 11">Belongs to the BCAP29/BCAP31 family.</text>
</comment>
<evidence type="ECO:0000313" key="17">
    <source>
        <dbReference type="WBParaSite" id="TCONS_00012272.p1"/>
    </source>
</evidence>
<evidence type="ECO:0000256" key="13">
    <source>
        <dbReference type="SAM" id="MobiDB-lite"/>
    </source>
</evidence>
<evidence type="ECO:0000256" key="10">
    <source>
        <dbReference type="ARBA" id="ARBA00023136"/>
    </source>
</evidence>
<dbReference type="InterPro" id="IPR040463">
    <property type="entry name" value="BAP29/BAP31_N"/>
</dbReference>
<keyword evidence="10 11" id="KW-0472">Membrane</keyword>
<comment type="subcellular location">
    <subcellularLocation>
        <location evidence="1 11">Endoplasmic reticulum membrane</location>
        <topology evidence="1 11">Multi-pass membrane protein</topology>
    </subcellularLocation>
</comment>
<evidence type="ECO:0000256" key="7">
    <source>
        <dbReference type="ARBA" id="ARBA00022927"/>
    </source>
</evidence>
<keyword evidence="7 11" id="KW-0653">Protein transport</keyword>
<evidence type="ECO:0000256" key="8">
    <source>
        <dbReference type="ARBA" id="ARBA00022989"/>
    </source>
</evidence>
<evidence type="ECO:0000259" key="15">
    <source>
        <dbReference type="Pfam" id="PF18035"/>
    </source>
</evidence>
<evidence type="ECO:0000256" key="6">
    <source>
        <dbReference type="ARBA" id="ARBA00022892"/>
    </source>
</evidence>
<protein>
    <recommendedName>
        <fullName evidence="11">Endoplasmic reticulum transmembrane protein</fullName>
    </recommendedName>
</protein>
<feature type="transmembrane region" description="Helical" evidence="11">
    <location>
        <begin position="189"/>
        <end position="210"/>
    </location>
</feature>
<feature type="compositionally biased region" description="Gly residues" evidence="13">
    <location>
        <begin position="10"/>
        <end position="19"/>
    </location>
</feature>
<dbReference type="GO" id="GO:0006886">
    <property type="term" value="P:intracellular protein transport"/>
    <property type="evidence" value="ECO:0007669"/>
    <property type="project" value="UniProtKB-UniRule"/>
</dbReference>
<evidence type="ECO:0000259" key="14">
    <source>
        <dbReference type="Pfam" id="PF05529"/>
    </source>
</evidence>
<dbReference type="Proteomes" id="UP000035681">
    <property type="component" value="Unplaced"/>
</dbReference>
<feature type="region of interest" description="Disordered" evidence="13">
    <location>
        <begin position="1"/>
        <end position="63"/>
    </location>
</feature>